<sequence>MADQSSKHQSAWAKSIPIKQQLHIIKRLFLYAAPYKWYFYGSLILAVAVAIINILLPRIIQTYMDSHLIVGHTNFAMMWFFAGLYLFGMIVKALMQFAQSYTYEMGAEYMLENTRRKLFTKLHTLGMRYFDQTPSGSILSRLTNDTMAFANFWALFNSLVVTISAMISSFIAMYFADAAIALWLLVFMPFLAVTVWYYQRYSTRVYRRMRERLSLLNAKLAEGITGISVIQQFRQEKRINHEFNDTNDQYYNTRRAMIRINSLLLNPMINLFYALGSVLVLGMFGIRGLHGYVAAGIIYAFTTYLSNFYNPMSEMMDRLSDFQDGVVAGSRVFKIMDDQTLEPQQHPVADAKITHGKIEFKHVSFSYDGENEVLHDISFVAEPGQTVALVGETGSGKTSMINILMRFYEFGHGEILIDDRDIRDYTIEELRNKMGLVLQEPFMFYGTIASNIRMFNEMITDQEVHDAAHFVQADKFIENLPKQYDARVIERGASYSSGQRQLISFARTLVTDPKILILDEATANIDTETEQMIQQGLTKLQEGRTTIAIAHRLSTIQNADLILVLENGRIVERGNNDQLLKKRGYYYDMIQLQNSAHLD</sequence>
<dbReference type="STRING" id="1423739.FC85_GL000621"/>
<keyword evidence="5" id="KW-0067">ATP-binding</keyword>
<keyword evidence="6 8" id="KW-1133">Transmembrane helix</keyword>
<evidence type="ECO:0000259" key="10">
    <source>
        <dbReference type="PROSITE" id="PS50929"/>
    </source>
</evidence>
<feature type="transmembrane region" description="Helical" evidence="8">
    <location>
        <begin position="76"/>
        <end position="95"/>
    </location>
</feature>
<dbReference type="Pfam" id="PF00664">
    <property type="entry name" value="ABC_membrane"/>
    <property type="match status" value="1"/>
</dbReference>
<evidence type="ECO:0000256" key="2">
    <source>
        <dbReference type="ARBA" id="ARBA00022448"/>
    </source>
</evidence>
<dbReference type="PANTHER" id="PTHR43394">
    <property type="entry name" value="ATP-DEPENDENT PERMEASE MDL1, MITOCHONDRIAL"/>
    <property type="match status" value="1"/>
</dbReference>
<name>A0A0R1SFF4_9LACO</name>
<evidence type="ECO:0000256" key="8">
    <source>
        <dbReference type="SAM" id="Phobius"/>
    </source>
</evidence>
<dbReference type="InterPro" id="IPR011527">
    <property type="entry name" value="ABC1_TM_dom"/>
</dbReference>
<dbReference type="GO" id="GO:0015421">
    <property type="term" value="F:ABC-type oligopeptide transporter activity"/>
    <property type="evidence" value="ECO:0007669"/>
    <property type="project" value="TreeGrafter"/>
</dbReference>
<dbReference type="PANTHER" id="PTHR43394:SF1">
    <property type="entry name" value="ATP-BINDING CASSETTE SUB-FAMILY B MEMBER 10, MITOCHONDRIAL"/>
    <property type="match status" value="1"/>
</dbReference>
<feature type="domain" description="ABC transmembrane type-1" evidence="10">
    <location>
        <begin position="41"/>
        <end position="324"/>
    </location>
</feature>
<accession>A0A0R1SFF4</accession>
<comment type="caution">
    <text evidence="11">The sequence shown here is derived from an EMBL/GenBank/DDBJ whole genome shotgun (WGS) entry which is preliminary data.</text>
</comment>
<dbReference type="SMART" id="SM00382">
    <property type="entry name" value="AAA"/>
    <property type="match status" value="1"/>
</dbReference>
<evidence type="ECO:0000259" key="9">
    <source>
        <dbReference type="PROSITE" id="PS50893"/>
    </source>
</evidence>
<dbReference type="Gene3D" id="1.20.1560.10">
    <property type="entry name" value="ABC transporter type 1, transmembrane domain"/>
    <property type="match status" value="1"/>
</dbReference>
<dbReference type="InterPro" id="IPR003593">
    <property type="entry name" value="AAA+_ATPase"/>
</dbReference>
<evidence type="ECO:0000313" key="12">
    <source>
        <dbReference type="Proteomes" id="UP000052013"/>
    </source>
</evidence>
<dbReference type="SUPFAM" id="SSF52540">
    <property type="entry name" value="P-loop containing nucleoside triphosphate hydrolases"/>
    <property type="match status" value="1"/>
</dbReference>
<evidence type="ECO:0000313" key="11">
    <source>
        <dbReference type="EMBL" id="KRL64837.1"/>
    </source>
</evidence>
<dbReference type="FunFam" id="3.40.50.300:FF:000287">
    <property type="entry name" value="Multidrug ABC transporter ATP-binding protein"/>
    <property type="match status" value="1"/>
</dbReference>
<evidence type="ECO:0000256" key="5">
    <source>
        <dbReference type="ARBA" id="ARBA00022840"/>
    </source>
</evidence>
<dbReference type="Proteomes" id="UP000052013">
    <property type="component" value="Unassembled WGS sequence"/>
</dbReference>
<dbReference type="InterPro" id="IPR017871">
    <property type="entry name" value="ABC_transporter-like_CS"/>
</dbReference>
<dbReference type="PROSITE" id="PS00211">
    <property type="entry name" value="ABC_TRANSPORTER_1"/>
    <property type="match status" value="1"/>
</dbReference>
<dbReference type="CDD" id="cd18544">
    <property type="entry name" value="ABC_6TM_TmrA_like"/>
    <property type="match status" value="1"/>
</dbReference>
<dbReference type="PATRIC" id="fig|1423739.3.peg.651"/>
<dbReference type="InterPro" id="IPR036640">
    <property type="entry name" value="ABC1_TM_sf"/>
</dbReference>
<feature type="transmembrane region" description="Helical" evidence="8">
    <location>
        <begin position="37"/>
        <end position="56"/>
    </location>
</feature>
<evidence type="ECO:0000256" key="1">
    <source>
        <dbReference type="ARBA" id="ARBA00004651"/>
    </source>
</evidence>
<dbReference type="RefSeq" id="WP_057865088.1">
    <property type="nucleotide sequence ID" value="NZ_AZEY01000079.1"/>
</dbReference>
<organism evidence="11 12">
    <name type="scientific">Lentilactobacillus diolivorans DSM 14421</name>
    <dbReference type="NCBI Taxonomy" id="1423739"/>
    <lineage>
        <taxon>Bacteria</taxon>
        <taxon>Bacillati</taxon>
        <taxon>Bacillota</taxon>
        <taxon>Bacilli</taxon>
        <taxon>Lactobacillales</taxon>
        <taxon>Lactobacillaceae</taxon>
        <taxon>Lentilactobacillus</taxon>
    </lineage>
</organism>
<keyword evidence="2" id="KW-0813">Transport</keyword>
<keyword evidence="4" id="KW-0547">Nucleotide-binding</keyword>
<dbReference type="PROSITE" id="PS50893">
    <property type="entry name" value="ABC_TRANSPORTER_2"/>
    <property type="match status" value="1"/>
</dbReference>
<keyword evidence="7 8" id="KW-0472">Membrane</keyword>
<protein>
    <submittedName>
        <fullName evidence="11">Xenobiotic-transporting ATPase</fullName>
    </submittedName>
</protein>
<evidence type="ECO:0000256" key="7">
    <source>
        <dbReference type="ARBA" id="ARBA00023136"/>
    </source>
</evidence>
<comment type="subcellular location">
    <subcellularLocation>
        <location evidence="1">Cell membrane</location>
        <topology evidence="1">Multi-pass membrane protein</topology>
    </subcellularLocation>
</comment>
<dbReference type="InterPro" id="IPR027417">
    <property type="entry name" value="P-loop_NTPase"/>
</dbReference>
<gene>
    <name evidence="11" type="ORF">FC85_GL000621</name>
</gene>
<dbReference type="InterPro" id="IPR039421">
    <property type="entry name" value="Type_1_exporter"/>
</dbReference>
<reference evidence="11 12" key="1">
    <citation type="journal article" date="2015" name="Genome Announc.">
        <title>Expanding the biotechnology potential of lactobacilli through comparative genomics of 213 strains and associated genera.</title>
        <authorList>
            <person name="Sun Z."/>
            <person name="Harris H.M."/>
            <person name="McCann A."/>
            <person name="Guo C."/>
            <person name="Argimon S."/>
            <person name="Zhang W."/>
            <person name="Yang X."/>
            <person name="Jeffery I.B."/>
            <person name="Cooney J.C."/>
            <person name="Kagawa T.F."/>
            <person name="Liu W."/>
            <person name="Song Y."/>
            <person name="Salvetti E."/>
            <person name="Wrobel A."/>
            <person name="Rasinkangas P."/>
            <person name="Parkhill J."/>
            <person name="Rea M.C."/>
            <person name="O'Sullivan O."/>
            <person name="Ritari J."/>
            <person name="Douillard F.P."/>
            <person name="Paul Ross R."/>
            <person name="Yang R."/>
            <person name="Briner A.E."/>
            <person name="Felis G.E."/>
            <person name="de Vos W.M."/>
            <person name="Barrangou R."/>
            <person name="Klaenhammer T.R."/>
            <person name="Caufield P.W."/>
            <person name="Cui Y."/>
            <person name="Zhang H."/>
            <person name="O'Toole P.W."/>
        </authorList>
    </citation>
    <scope>NUCLEOTIDE SEQUENCE [LARGE SCALE GENOMIC DNA]</scope>
    <source>
        <strain evidence="11 12">DSM 14421</strain>
    </source>
</reference>
<dbReference type="GO" id="GO:0005524">
    <property type="term" value="F:ATP binding"/>
    <property type="evidence" value="ECO:0007669"/>
    <property type="project" value="UniProtKB-KW"/>
</dbReference>
<proteinExistence type="predicted"/>
<dbReference type="AlphaFoldDB" id="A0A0R1SFF4"/>
<evidence type="ECO:0000256" key="3">
    <source>
        <dbReference type="ARBA" id="ARBA00022692"/>
    </source>
</evidence>
<dbReference type="EMBL" id="AZEY01000079">
    <property type="protein sequence ID" value="KRL64837.1"/>
    <property type="molecule type" value="Genomic_DNA"/>
</dbReference>
<dbReference type="Gene3D" id="3.40.50.300">
    <property type="entry name" value="P-loop containing nucleotide triphosphate hydrolases"/>
    <property type="match status" value="1"/>
</dbReference>
<feature type="transmembrane region" description="Helical" evidence="8">
    <location>
        <begin position="149"/>
        <end position="174"/>
    </location>
</feature>
<keyword evidence="3 8" id="KW-0812">Transmembrane</keyword>
<feature type="transmembrane region" description="Helical" evidence="8">
    <location>
        <begin position="180"/>
        <end position="198"/>
    </location>
</feature>
<evidence type="ECO:0000256" key="4">
    <source>
        <dbReference type="ARBA" id="ARBA00022741"/>
    </source>
</evidence>
<feature type="transmembrane region" description="Helical" evidence="8">
    <location>
        <begin position="263"/>
        <end position="286"/>
    </location>
</feature>
<dbReference type="GO" id="GO:0016887">
    <property type="term" value="F:ATP hydrolysis activity"/>
    <property type="evidence" value="ECO:0007669"/>
    <property type="project" value="InterPro"/>
</dbReference>
<feature type="domain" description="ABC transporter" evidence="9">
    <location>
        <begin position="358"/>
        <end position="592"/>
    </location>
</feature>
<evidence type="ECO:0000256" key="6">
    <source>
        <dbReference type="ARBA" id="ARBA00022989"/>
    </source>
</evidence>
<dbReference type="GO" id="GO:0005886">
    <property type="term" value="C:plasma membrane"/>
    <property type="evidence" value="ECO:0007669"/>
    <property type="project" value="UniProtKB-SubCell"/>
</dbReference>
<dbReference type="PROSITE" id="PS50929">
    <property type="entry name" value="ABC_TM1F"/>
    <property type="match status" value="1"/>
</dbReference>
<dbReference type="CDD" id="cd03254">
    <property type="entry name" value="ABCC_Glucan_exporter_like"/>
    <property type="match status" value="1"/>
</dbReference>
<feature type="transmembrane region" description="Helical" evidence="8">
    <location>
        <begin position="292"/>
        <end position="309"/>
    </location>
</feature>
<dbReference type="Pfam" id="PF00005">
    <property type="entry name" value="ABC_tran"/>
    <property type="match status" value="1"/>
</dbReference>
<dbReference type="SUPFAM" id="SSF90123">
    <property type="entry name" value="ABC transporter transmembrane region"/>
    <property type="match status" value="1"/>
</dbReference>
<dbReference type="InterPro" id="IPR003439">
    <property type="entry name" value="ABC_transporter-like_ATP-bd"/>
</dbReference>